<dbReference type="EMBL" id="JBFOLK010000001">
    <property type="protein sequence ID" value="KAL2540131.1"/>
    <property type="molecule type" value="Genomic_DNA"/>
</dbReference>
<accession>A0ABD1VRZ8</accession>
<comment type="caution">
    <text evidence="1">The sequence shown here is derived from an EMBL/GenBank/DDBJ whole genome shotgun (WGS) entry which is preliminary data.</text>
</comment>
<gene>
    <name evidence="1" type="ORF">Adt_01109</name>
</gene>
<reference evidence="2" key="1">
    <citation type="submission" date="2024-07" db="EMBL/GenBank/DDBJ databases">
        <title>Two chromosome-level genome assemblies of Korean endemic species Abeliophyllum distichum and Forsythia ovata (Oleaceae).</title>
        <authorList>
            <person name="Jang H."/>
        </authorList>
    </citation>
    <scope>NUCLEOTIDE SEQUENCE [LARGE SCALE GENOMIC DNA]</scope>
</reference>
<keyword evidence="2" id="KW-1185">Reference proteome</keyword>
<protein>
    <submittedName>
        <fullName evidence="1">Uncharacterized protein</fullName>
    </submittedName>
</protein>
<name>A0ABD1VRZ8_9LAMI</name>
<dbReference type="AlphaFoldDB" id="A0ABD1VRZ8"/>
<dbReference type="Proteomes" id="UP001604336">
    <property type="component" value="Unassembled WGS sequence"/>
</dbReference>
<organism evidence="1 2">
    <name type="scientific">Abeliophyllum distichum</name>
    <dbReference type="NCBI Taxonomy" id="126358"/>
    <lineage>
        <taxon>Eukaryota</taxon>
        <taxon>Viridiplantae</taxon>
        <taxon>Streptophyta</taxon>
        <taxon>Embryophyta</taxon>
        <taxon>Tracheophyta</taxon>
        <taxon>Spermatophyta</taxon>
        <taxon>Magnoliopsida</taxon>
        <taxon>eudicotyledons</taxon>
        <taxon>Gunneridae</taxon>
        <taxon>Pentapetalae</taxon>
        <taxon>asterids</taxon>
        <taxon>lamiids</taxon>
        <taxon>Lamiales</taxon>
        <taxon>Oleaceae</taxon>
        <taxon>Forsythieae</taxon>
        <taxon>Abeliophyllum</taxon>
    </lineage>
</organism>
<evidence type="ECO:0000313" key="2">
    <source>
        <dbReference type="Proteomes" id="UP001604336"/>
    </source>
</evidence>
<sequence>MARCGGHGTGFAEPNGSISGTNLFKFTCKSECVCTICVARCSQYQPHPRTAALHYKAWNMTAFATHSVSRHVFQHSATFPPSLVVVRYISLPLAIISCCNG</sequence>
<proteinExistence type="predicted"/>
<evidence type="ECO:0000313" key="1">
    <source>
        <dbReference type="EMBL" id="KAL2540131.1"/>
    </source>
</evidence>